<dbReference type="AlphaFoldDB" id="F8P1B6"/>
<dbReference type="RefSeq" id="XP_007320186.1">
    <property type="nucleotide sequence ID" value="XM_007320124.1"/>
</dbReference>
<dbReference type="GO" id="GO:0016491">
    <property type="term" value="F:oxidoreductase activity"/>
    <property type="evidence" value="ECO:0007669"/>
    <property type="project" value="UniProtKB-KW"/>
</dbReference>
<protein>
    <recommendedName>
        <fullName evidence="5">NAD(P)-binding protein</fullName>
    </recommendedName>
</protein>
<dbReference type="Pfam" id="PF13561">
    <property type="entry name" value="adh_short_C2"/>
    <property type="match status" value="1"/>
</dbReference>
<dbReference type="PANTHER" id="PTHR24321">
    <property type="entry name" value="DEHYDROGENASES, SHORT CHAIN"/>
    <property type="match status" value="1"/>
</dbReference>
<dbReference type="GeneID" id="18819959"/>
<dbReference type="PANTHER" id="PTHR24321:SF8">
    <property type="entry name" value="ESTRADIOL 17-BETA-DEHYDROGENASE 8-RELATED"/>
    <property type="match status" value="1"/>
</dbReference>
<evidence type="ECO:0000256" key="2">
    <source>
        <dbReference type="ARBA" id="ARBA00022857"/>
    </source>
</evidence>
<dbReference type="Proteomes" id="UP000008064">
    <property type="component" value="Unassembled WGS sequence"/>
</dbReference>
<dbReference type="PROSITE" id="PS00061">
    <property type="entry name" value="ADH_SHORT"/>
    <property type="match status" value="1"/>
</dbReference>
<keyword evidence="2" id="KW-0521">NADP</keyword>
<evidence type="ECO:0008006" key="5">
    <source>
        <dbReference type="Google" id="ProtNLM"/>
    </source>
</evidence>
<dbReference type="InterPro" id="IPR036291">
    <property type="entry name" value="NAD(P)-bd_dom_sf"/>
</dbReference>
<dbReference type="Gene3D" id="3.40.50.720">
    <property type="entry name" value="NAD(P)-binding Rossmann-like Domain"/>
    <property type="match status" value="1"/>
</dbReference>
<proteinExistence type="inferred from homology"/>
<evidence type="ECO:0000313" key="4">
    <source>
        <dbReference type="EMBL" id="EGO22946.1"/>
    </source>
</evidence>
<gene>
    <name evidence="4" type="ORF">SERLADRAFT_471490</name>
</gene>
<dbReference type="KEGG" id="sla:SERLADRAFT_471490"/>
<evidence type="ECO:0000256" key="1">
    <source>
        <dbReference type="ARBA" id="ARBA00006484"/>
    </source>
</evidence>
<comment type="similarity">
    <text evidence="1">Belongs to the short-chain dehydrogenases/reductases (SDR) family.</text>
</comment>
<dbReference type="InterPro" id="IPR002347">
    <property type="entry name" value="SDR_fam"/>
</dbReference>
<dbReference type="PRINTS" id="PR00080">
    <property type="entry name" value="SDRFAMILY"/>
</dbReference>
<keyword evidence="3" id="KW-0560">Oxidoreductase</keyword>
<sequence length="265" mass="27706">MSTTRIAVVTGAAQGLGRAIALRLADDGLDVVVADLASKSTQLDQIASEITAKGRKALSVITDVTDDEQVKNLVQQAVSVLGGIDVMVANAGICPTAPLLDLNIQEFDQVLSVNLKGVLSCYVHAARAMVAQNRGGRLIGASSCAGKRGAYGSAAYSSSKFGVRALTQTAAIEFAKYDITANAYAPGPIDTPMHTDALEKLKASKEFQSDVTMIDILKAMSFSRPLIERLGTPQEVAGLVSFIASKDSSYITGQTISVDGGMSFD</sequence>
<organism>
    <name type="scientific">Serpula lacrymans var. lacrymans (strain S7.9)</name>
    <name type="common">Dry rot fungus</name>
    <dbReference type="NCBI Taxonomy" id="578457"/>
    <lineage>
        <taxon>Eukaryota</taxon>
        <taxon>Fungi</taxon>
        <taxon>Dikarya</taxon>
        <taxon>Basidiomycota</taxon>
        <taxon>Agaricomycotina</taxon>
        <taxon>Agaricomycetes</taxon>
        <taxon>Agaricomycetidae</taxon>
        <taxon>Boletales</taxon>
        <taxon>Coniophorineae</taxon>
        <taxon>Serpulaceae</taxon>
        <taxon>Serpula</taxon>
    </lineage>
</organism>
<dbReference type="FunFam" id="3.40.50.720:FF:000084">
    <property type="entry name" value="Short-chain dehydrogenase reductase"/>
    <property type="match status" value="1"/>
</dbReference>
<reference evidence="4" key="1">
    <citation type="submission" date="2011-04" db="EMBL/GenBank/DDBJ databases">
        <title>Evolution of plant cell wall degrading machinery underlies the functional diversity of forest fungi.</title>
        <authorList>
            <consortium name="US DOE Joint Genome Institute (JGI-PGF)"/>
            <person name="Eastwood D.C."/>
            <person name="Floudas D."/>
            <person name="Binder M."/>
            <person name="Majcherczyk A."/>
            <person name="Schneider P."/>
            <person name="Aerts A."/>
            <person name="Asiegbu F.O."/>
            <person name="Baker S.E."/>
            <person name="Barry K."/>
            <person name="Bendiksby M."/>
            <person name="Blumentritt M."/>
            <person name="Coutinho P.M."/>
            <person name="Cullen D."/>
            <person name="Cullen D."/>
            <person name="Gathman A."/>
            <person name="Goodell B."/>
            <person name="Henrissat B."/>
            <person name="Ihrmark K."/>
            <person name="Kauserud H."/>
            <person name="Kohler A."/>
            <person name="LaButti K."/>
            <person name="Lapidus A."/>
            <person name="Lavin J.L."/>
            <person name="Lee Y.-H."/>
            <person name="Lindquist E."/>
            <person name="Lilly W."/>
            <person name="Lucas S."/>
            <person name="Morin E."/>
            <person name="Murat C."/>
            <person name="Oguiza J.A."/>
            <person name="Park J."/>
            <person name="Pisabarro A.G."/>
            <person name="Riley R."/>
            <person name="Rosling A."/>
            <person name="Salamov A."/>
            <person name="Schmidt O."/>
            <person name="Schmutz J."/>
            <person name="Skrede I."/>
            <person name="Stenlid J."/>
            <person name="Wiebenga A."/>
            <person name="Xie X."/>
            <person name="Kues U."/>
            <person name="Hibbett D.S."/>
            <person name="Hoffmeister D."/>
            <person name="Hogberg N."/>
            <person name="Martin F."/>
            <person name="Grigoriev I.V."/>
            <person name="Watkinson S.C."/>
        </authorList>
    </citation>
    <scope>NUCLEOTIDE SEQUENCE</scope>
    <source>
        <strain evidence="4">S7.9</strain>
    </source>
</reference>
<dbReference type="InterPro" id="IPR020904">
    <property type="entry name" value="Sc_DH/Rdtase_CS"/>
</dbReference>
<dbReference type="HOGENOM" id="CLU_010194_1_0_1"/>
<dbReference type="PRINTS" id="PR00081">
    <property type="entry name" value="GDHRDH"/>
</dbReference>
<evidence type="ECO:0000256" key="3">
    <source>
        <dbReference type="ARBA" id="ARBA00023002"/>
    </source>
</evidence>
<accession>F8P1B6</accession>
<name>F8P1B6_SERL9</name>
<dbReference type="EMBL" id="GL945436">
    <property type="protein sequence ID" value="EGO22946.1"/>
    <property type="molecule type" value="Genomic_DNA"/>
</dbReference>
<dbReference type="OrthoDB" id="1393670at2759"/>
<dbReference type="SUPFAM" id="SSF51735">
    <property type="entry name" value="NAD(P)-binding Rossmann-fold domains"/>
    <property type="match status" value="1"/>
</dbReference>